<evidence type="ECO:0000256" key="2">
    <source>
        <dbReference type="RuleBase" id="RU003616"/>
    </source>
</evidence>
<dbReference type="InterPro" id="IPR008978">
    <property type="entry name" value="HSP20-like_chaperone"/>
</dbReference>
<dbReference type="InterPro" id="IPR031107">
    <property type="entry name" value="Small_HSP"/>
</dbReference>
<organism evidence="5 6">
    <name type="scientific">Petropleomorpha daqingensis</name>
    <dbReference type="NCBI Taxonomy" id="2026353"/>
    <lineage>
        <taxon>Bacteria</taxon>
        <taxon>Bacillati</taxon>
        <taxon>Actinomycetota</taxon>
        <taxon>Actinomycetes</taxon>
        <taxon>Geodermatophilales</taxon>
        <taxon>Geodermatophilaceae</taxon>
        <taxon>Petropleomorpha</taxon>
    </lineage>
</organism>
<proteinExistence type="inferred from homology"/>
<evidence type="ECO:0000313" key="5">
    <source>
        <dbReference type="EMBL" id="NYJ05905.1"/>
    </source>
</evidence>
<comment type="similarity">
    <text evidence="1 2">Belongs to the small heat shock protein (HSP20) family.</text>
</comment>
<dbReference type="SUPFAM" id="SSF49764">
    <property type="entry name" value="HSP20-like chaperones"/>
    <property type="match status" value="1"/>
</dbReference>
<reference evidence="5 6" key="1">
    <citation type="submission" date="2020-07" db="EMBL/GenBank/DDBJ databases">
        <title>Sequencing the genomes of 1000 actinobacteria strains.</title>
        <authorList>
            <person name="Klenk H.-P."/>
        </authorList>
    </citation>
    <scope>NUCLEOTIDE SEQUENCE [LARGE SCALE GENOMIC DNA]</scope>
    <source>
        <strain evidence="5 6">DSM 104001</strain>
    </source>
</reference>
<feature type="region of interest" description="Disordered" evidence="3">
    <location>
        <begin position="34"/>
        <end position="60"/>
    </location>
</feature>
<keyword evidence="6" id="KW-1185">Reference proteome</keyword>
<protein>
    <submittedName>
        <fullName evidence="5">HSP20 family protein</fullName>
    </submittedName>
</protein>
<sequence>MNGQGRWGGPQIDFGRLEEMFDDWVRTMRENRPHGSVWAQATRADRTAPREDAADGPSASEAILVDEYRDGGVHVVRAALPGIDPDQDVELTAEDGALRITVKERAQDGRDYVRRELRRSASTRTLPLPERAKPSDISATYRDGVLEIRIPLAEPPAAETTRITVTRE</sequence>
<accession>A0A853CD08</accession>
<evidence type="ECO:0000259" key="4">
    <source>
        <dbReference type="PROSITE" id="PS01031"/>
    </source>
</evidence>
<feature type="compositionally biased region" description="Basic and acidic residues" evidence="3">
    <location>
        <begin position="43"/>
        <end position="53"/>
    </location>
</feature>
<feature type="region of interest" description="Disordered" evidence="3">
    <location>
        <begin position="116"/>
        <end position="136"/>
    </location>
</feature>
<dbReference type="CDD" id="cd06464">
    <property type="entry name" value="ACD_sHsps-like"/>
    <property type="match status" value="1"/>
</dbReference>
<gene>
    <name evidence="5" type="ORF">GGQ55_002183</name>
</gene>
<dbReference type="PROSITE" id="PS01031">
    <property type="entry name" value="SHSP"/>
    <property type="match status" value="1"/>
</dbReference>
<evidence type="ECO:0000313" key="6">
    <source>
        <dbReference type="Proteomes" id="UP000541969"/>
    </source>
</evidence>
<dbReference type="AlphaFoldDB" id="A0A853CD08"/>
<dbReference type="InterPro" id="IPR002068">
    <property type="entry name" value="A-crystallin/Hsp20_dom"/>
</dbReference>
<comment type="caution">
    <text evidence="5">The sequence shown here is derived from an EMBL/GenBank/DDBJ whole genome shotgun (WGS) entry which is preliminary data.</text>
</comment>
<feature type="domain" description="SHSP" evidence="4">
    <location>
        <begin position="54"/>
        <end position="168"/>
    </location>
</feature>
<name>A0A853CD08_9ACTN</name>
<dbReference type="Pfam" id="PF00011">
    <property type="entry name" value="HSP20"/>
    <property type="match status" value="1"/>
</dbReference>
<dbReference type="PANTHER" id="PTHR11527">
    <property type="entry name" value="HEAT-SHOCK PROTEIN 20 FAMILY MEMBER"/>
    <property type="match status" value="1"/>
</dbReference>
<evidence type="ECO:0000256" key="3">
    <source>
        <dbReference type="SAM" id="MobiDB-lite"/>
    </source>
</evidence>
<dbReference type="Proteomes" id="UP000541969">
    <property type="component" value="Unassembled WGS sequence"/>
</dbReference>
<evidence type="ECO:0000256" key="1">
    <source>
        <dbReference type="PROSITE-ProRule" id="PRU00285"/>
    </source>
</evidence>
<dbReference type="RefSeq" id="WP_179716649.1">
    <property type="nucleotide sequence ID" value="NZ_JACBZT010000001.1"/>
</dbReference>
<dbReference type="EMBL" id="JACBZT010000001">
    <property type="protein sequence ID" value="NYJ05905.1"/>
    <property type="molecule type" value="Genomic_DNA"/>
</dbReference>
<dbReference type="Gene3D" id="2.60.40.790">
    <property type="match status" value="1"/>
</dbReference>